<proteinExistence type="predicted"/>
<dbReference type="EMBL" id="PREZ01000001">
    <property type="protein sequence ID" value="PPA71906.1"/>
    <property type="molecule type" value="Genomic_DNA"/>
</dbReference>
<evidence type="ECO:0000313" key="1">
    <source>
        <dbReference type="EMBL" id="PPA71906.1"/>
    </source>
</evidence>
<keyword evidence="2" id="KW-1185">Reference proteome</keyword>
<sequence>MKVSTEQAFDMLPHAADIYTKLNVRDYLQKNVFKPKKGESTSIAKKLAGADMIAYILKNLPKAKSDFFHIIAIFESKKVEEVKSQPLTQTMVSIKAIITDKDLMDFFKESV</sequence>
<dbReference type="AlphaFoldDB" id="A0A2S5GFY5"/>
<evidence type="ECO:0000313" key="2">
    <source>
        <dbReference type="Proteomes" id="UP000239047"/>
    </source>
</evidence>
<protein>
    <submittedName>
        <fullName evidence="1">Uncharacterized protein</fullName>
    </submittedName>
</protein>
<comment type="caution">
    <text evidence="1">The sequence shown here is derived from an EMBL/GenBank/DDBJ whole genome shotgun (WGS) entry which is preliminary data.</text>
</comment>
<dbReference type="RefSeq" id="WP_104055663.1">
    <property type="nucleotide sequence ID" value="NZ_PREZ01000001.1"/>
</dbReference>
<organism evidence="1 2">
    <name type="scientific">Jeotgalibacillus proteolyticus</name>
    <dbReference type="NCBI Taxonomy" id="2082395"/>
    <lineage>
        <taxon>Bacteria</taxon>
        <taxon>Bacillati</taxon>
        <taxon>Bacillota</taxon>
        <taxon>Bacilli</taxon>
        <taxon>Bacillales</taxon>
        <taxon>Caryophanaceae</taxon>
        <taxon>Jeotgalibacillus</taxon>
    </lineage>
</organism>
<dbReference type="Proteomes" id="UP000239047">
    <property type="component" value="Unassembled WGS sequence"/>
</dbReference>
<name>A0A2S5GFY5_9BACL</name>
<dbReference type="OrthoDB" id="2971552at2"/>
<gene>
    <name evidence="1" type="ORF">C4B60_00575</name>
</gene>
<accession>A0A2S5GFY5</accession>
<reference evidence="1 2" key="1">
    <citation type="submission" date="2018-02" db="EMBL/GenBank/DDBJ databases">
        <title>Jeotgalibacillus proteolyticum sp. nov. a protease producing bacterium isolated from ocean sediments of Laizhou Bay.</title>
        <authorList>
            <person name="Li Y."/>
        </authorList>
    </citation>
    <scope>NUCLEOTIDE SEQUENCE [LARGE SCALE GENOMIC DNA]</scope>
    <source>
        <strain evidence="1 2">22-7</strain>
    </source>
</reference>